<dbReference type="Gene3D" id="3.20.10.10">
    <property type="entry name" value="D-amino Acid Aminotransferase, subunit A, domain 2"/>
    <property type="match status" value="1"/>
</dbReference>
<dbReference type="EMBL" id="SRSF01000001">
    <property type="protein sequence ID" value="THH41328.1"/>
    <property type="molecule type" value="Genomic_DNA"/>
</dbReference>
<reference evidence="1 2" key="1">
    <citation type="submission" date="2019-04" db="EMBL/GenBank/DDBJ databases">
        <title>Lewinella litorea sp. nov., isolated from a marine sand.</title>
        <authorList>
            <person name="Yoon J.-H."/>
        </authorList>
    </citation>
    <scope>NUCLEOTIDE SEQUENCE [LARGE SCALE GENOMIC DNA]</scope>
    <source>
        <strain evidence="1 2">HSMS-39</strain>
    </source>
</reference>
<dbReference type="InterPro" id="IPR001544">
    <property type="entry name" value="Aminotrans_IV"/>
</dbReference>
<protein>
    <recommendedName>
        <fullName evidence="3">4-amino-4-deoxychorismate lyase</fullName>
    </recommendedName>
</protein>
<accession>A0A4S4NSC1</accession>
<dbReference type="AlphaFoldDB" id="A0A4S4NSC1"/>
<comment type="caution">
    <text evidence="1">The sequence shown here is derived from an EMBL/GenBank/DDBJ whole genome shotgun (WGS) entry which is preliminary data.</text>
</comment>
<evidence type="ECO:0000313" key="2">
    <source>
        <dbReference type="Proteomes" id="UP000308528"/>
    </source>
</evidence>
<gene>
    <name evidence="1" type="ORF">E4021_01650</name>
</gene>
<evidence type="ECO:0000313" key="1">
    <source>
        <dbReference type="EMBL" id="THH41328.1"/>
    </source>
</evidence>
<sequence>MKKPSAPLLLESIRLVDGQAPLLHRHQERVDRSRHHYYGKGPSLKLAEVLETLDLPSSGTFKLRLLYGARVEKWEVLPYSVREVTSLRVVAADDLRYGRKYADRSGIDKLFNQRQDSDDILMVQREHLTDSSYANLALYDGSKWYTPAWPLLRGTRRAQLIDEGILQPTIIRLRDLFHFEQVRLINAMMDWTEGPTIPISRIAGV</sequence>
<dbReference type="OrthoDB" id="1148709at2"/>
<dbReference type="Pfam" id="PF01063">
    <property type="entry name" value="Aminotran_4"/>
    <property type="match status" value="1"/>
</dbReference>
<keyword evidence="2" id="KW-1185">Reference proteome</keyword>
<name>A0A4S4NSC1_9BACT</name>
<dbReference type="InterPro" id="IPR043132">
    <property type="entry name" value="BCAT-like_C"/>
</dbReference>
<dbReference type="InterPro" id="IPR043131">
    <property type="entry name" value="BCAT-like_N"/>
</dbReference>
<dbReference type="Gene3D" id="3.30.470.10">
    <property type="match status" value="1"/>
</dbReference>
<organism evidence="1 2">
    <name type="scientific">Neolewinella litorea</name>
    <dbReference type="NCBI Taxonomy" id="2562452"/>
    <lineage>
        <taxon>Bacteria</taxon>
        <taxon>Pseudomonadati</taxon>
        <taxon>Bacteroidota</taxon>
        <taxon>Saprospiria</taxon>
        <taxon>Saprospirales</taxon>
        <taxon>Lewinellaceae</taxon>
        <taxon>Neolewinella</taxon>
    </lineage>
</organism>
<evidence type="ECO:0008006" key="3">
    <source>
        <dbReference type="Google" id="ProtNLM"/>
    </source>
</evidence>
<dbReference type="GO" id="GO:0003824">
    <property type="term" value="F:catalytic activity"/>
    <property type="evidence" value="ECO:0007669"/>
    <property type="project" value="InterPro"/>
</dbReference>
<dbReference type="Proteomes" id="UP000308528">
    <property type="component" value="Unassembled WGS sequence"/>
</dbReference>
<dbReference type="SUPFAM" id="SSF56752">
    <property type="entry name" value="D-aminoacid aminotransferase-like PLP-dependent enzymes"/>
    <property type="match status" value="1"/>
</dbReference>
<proteinExistence type="predicted"/>
<dbReference type="InterPro" id="IPR036038">
    <property type="entry name" value="Aminotransferase-like"/>
</dbReference>